<name>A0AA97CWT0_9ACTN</name>
<dbReference type="EMBL" id="CP128986">
    <property type="protein sequence ID" value="WOC12620.1"/>
    <property type="molecule type" value="Genomic_DNA"/>
</dbReference>
<dbReference type="RefSeq" id="WP_420041838.1">
    <property type="nucleotide sequence ID" value="NZ_CP128986.1"/>
</dbReference>
<evidence type="ECO:0008006" key="2">
    <source>
        <dbReference type="Google" id="ProtNLM"/>
    </source>
</evidence>
<accession>A0AA97CWT0</accession>
<dbReference type="AlphaFoldDB" id="A0AA97CWT0"/>
<organism evidence="1">
    <name type="scientific">Gordonia sp. MP11Mi</name>
    <dbReference type="NCBI Taxonomy" id="3022769"/>
    <lineage>
        <taxon>Bacteria</taxon>
        <taxon>Bacillati</taxon>
        <taxon>Actinomycetota</taxon>
        <taxon>Actinomycetes</taxon>
        <taxon>Mycobacteriales</taxon>
        <taxon>Gordoniaceae</taxon>
        <taxon>Gordonia</taxon>
    </lineage>
</organism>
<sequence length="293" mass="31827">MSLFTPTTGNGTITFGVMMQNPLALTQPIRNLVERQSITTKFFRQHPGPIQGGAIQFNKVNLAEITVADDVEERSPGAEYRVTRPVDPDTRVAPVKDWGCSVLIYEEELRRGQQDYLQRVMQQATNTLVKQIDLAAMTALNVATTDEQIEGHDWSQLMFVGPADSLTPSAERPTADISFAQLAADLQQLDVAHDTLVVNPQEAHHLRTAYGPDLTGALASAGITDMTVNRLVEPGTAWTTQAGEAGYIGFEEAITVRAVEHANRRTLELVCYVVPAFAVSNPAATKLLTGLAG</sequence>
<dbReference type="NCBIfam" id="NF042926">
    <property type="entry name" value="capsid_Caudo_1"/>
    <property type="match status" value="1"/>
</dbReference>
<dbReference type="InterPro" id="IPR049995">
    <property type="entry name" value="Capsid_mycobact-type"/>
</dbReference>
<evidence type="ECO:0000313" key="1">
    <source>
        <dbReference type="EMBL" id="WOC12620.1"/>
    </source>
</evidence>
<proteinExistence type="predicted"/>
<reference evidence="1" key="1">
    <citation type="submission" date="2023-06" db="EMBL/GenBank/DDBJ databases">
        <title>Gordonia sp. nov. and Pseudochrobactrum sp. nov., two species isolated from the burying beetle Nicrophorus vespilloides.</title>
        <authorList>
            <person name="Poehlein A."/>
            <person name="Guzman J."/>
            <person name="Daniel R."/>
            <person name="Vilcinskas A."/>
        </authorList>
    </citation>
    <scope>NUCLEOTIDE SEQUENCE</scope>
    <source>
        <strain evidence="1">MP11Mi</strain>
    </source>
</reference>
<gene>
    <name evidence="1" type="ORF">MP11Mi_17100</name>
</gene>
<dbReference type="Pfam" id="PF25209">
    <property type="entry name" value="Phage_capsid_4"/>
    <property type="match status" value="1"/>
</dbReference>
<protein>
    <recommendedName>
        <fullName evidence="2">Major capsid protein</fullName>
    </recommendedName>
</protein>